<dbReference type="Proteomes" id="UP000001424">
    <property type="component" value="Chromosome"/>
</dbReference>
<dbReference type="KEGG" id="cvi:CV_1867"/>
<proteinExistence type="predicted"/>
<keyword evidence="2" id="KW-1185">Reference proteome</keyword>
<protein>
    <submittedName>
        <fullName evidence="1">Uncharacterized protein</fullName>
    </submittedName>
</protein>
<sequence length="52" mass="5506">MGMEIMKSMACGEAALLEMQLLNIGVWQSPSLAGKSSRIKFAYEGAGLSGLE</sequence>
<reference evidence="1 2" key="1">
    <citation type="journal article" date="2003" name="Proc. Natl. Acad. Sci. U.S.A.">
        <title>The complete genome sequence of Chromobacterium violaceum reveals remarkable and exploitable bacterial adaptability.</title>
        <authorList>
            <person name="Vasconcelos A.T.R."/>
            <person name="de Almeida D.F."/>
            <person name="Almeida F.C."/>
            <person name="de Almeida L.G.P."/>
            <person name="de Almeida R."/>
            <person name="Goncalves J.A.A."/>
            <person name="Andrade E.M."/>
            <person name="Antonio R.V."/>
            <person name="Araripe J."/>
            <person name="de Araujo M.F.F."/>
            <person name="Filho S.A."/>
            <person name="Azevedo V."/>
            <person name="Batista A.J."/>
            <person name="Bataus L.A.M."/>
            <person name="Batista J.S."/>
            <person name="Belo A."/>
            <person name="vander Berg C."/>
            <person name="Blamey J."/>
            <person name="Bogo M."/>
            <person name="Bonato S."/>
            <person name="Bordignon J."/>
            <person name="Brito C.A."/>
            <person name="Brocchi M."/>
            <person name="Burity H.A."/>
            <person name="Camargo A.A."/>
            <person name="Cardoso D.D.P."/>
            <person name="Carneiro N.P."/>
            <person name="Carraro D.M."/>
            <person name="Carvalho C.M.B."/>
            <person name="Cascardo J.C.M."/>
            <person name="Cavada B.S."/>
            <person name="Chueire L.M.O."/>
            <person name="Pasa T.B.C."/>
            <person name="Duran N."/>
            <person name="Fagundes N."/>
            <person name="Falcao C.L."/>
            <person name="Fantinatti F."/>
            <person name="Farias I.P."/>
            <person name="Felipe M.S.S."/>
            <person name="Ferrari L.P."/>
            <person name="Ferro J.A."/>
            <person name="Ferro M.I.T."/>
            <person name="Franco G.R."/>
            <person name="Freitas N.S.A."/>
            <person name="Furlan L.R."/>
            <person name="Gazzinelli R.T."/>
            <person name="Gomes E.A."/>
            <person name="Goncalves P.R."/>
            <person name="Grangeiro T.B."/>
            <person name="Grattapaglia D."/>
            <person name="Grisard E.C."/>
            <person name="Guimaraes C.T."/>
            <person name="Hanna E.S."/>
            <person name="Hungria M."/>
            <person name="Jardim S.N."/>
            <person name="Laurino J."/>
            <person name="Leoi L.C.T."/>
            <person name="Fassarella L."/>
            <person name="Lima A."/>
            <person name="Loureiro M.F."/>
            <person name="Lyra M.C.P."/>
            <person name="Macedo M."/>
            <person name="Madeira H.M.F."/>
            <person name="Manfio G.P."/>
            <person name="Maranhao A.Q."/>
            <person name="Martins W.S."/>
            <person name="di Mauro S.M.Z."/>
            <person name="de Medeiros S.R.B."/>
            <person name="Meissner R.D.V."/>
            <person name="Menck C.F.M."/>
            <person name="Moreira M.A.M."/>
            <person name="Nascimento F.F."/>
            <person name="Nicolas M.F."/>
            <person name="Oliveira J.G."/>
            <person name="Oliveira S.C."/>
            <person name="Paixao R.F.C."/>
            <person name="Parente J.A."/>
            <person name="Pedrosa F.O."/>
            <person name="Pena S.J.D."/>
            <person name="Perreira J.O."/>
            <person name="Perreira M."/>
            <person name="Pinto L.S.R.C."/>
            <person name="Pinto L.S."/>
            <person name="Porto J.I.R."/>
            <person name="Potrich D.P."/>
            <person name="Neto C.E.R."/>
            <person name="Reis A.M.M."/>
            <person name="Rigo L.U."/>
            <person name="Rondinelli E."/>
            <person name="dos Santos E.B.P."/>
            <person name="Santos F.R."/>
            <person name="Schneider M.P.C."/>
            <person name="Seuanez H.N."/>
            <person name="Silva A.M.R."/>
            <person name="da Silva A.L.C."/>
            <person name="Silva D.W."/>
            <person name="Silva R."/>
            <person name="Simoes I.C."/>
            <person name="Simon D."/>
            <person name="Soares C.M.A."/>
            <person name="Soares R.B.A."/>
            <person name="Souza E.M."/>
            <person name="Souza K.R.L."/>
            <person name="Souza R.C."/>
            <person name="Steffens M.B.R."/>
            <person name="Steindel M."/>
            <person name="Teixeira S.R."/>
            <person name="Urmenyi T."/>
            <person name="Vettore A."/>
            <person name="Wassem R."/>
            <person name="Zaha A."/>
            <person name="Simpson A.J.G."/>
        </authorList>
    </citation>
    <scope>NUCLEOTIDE SEQUENCE [LARGE SCALE GENOMIC DNA]</scope>
    <source>
        <strain evidence="2">ATCC 12472 / DSM 30191 / JCM 1249 / NBRC 12614 / NCIMB 9131 / NCTC 9757</strain>
    </source>
</reference>
<name>Q7NWW2_CHRVO</name>
<dbReference type="EMBL" id="AE016825">
    <property type="protein sequence ID" value="AAQ59541.1"/>
    <property type="molecule type" value="Genomic_DNA"/>
</dbReference>
<dbReference type="HOGENOM" id="CLU_3078149_0_0_4"/>
<dbReference type="AlphaFoldDB" id="Q7NWW2"/>
<dbReference type="STRING" id="243365.CV_1867"/>
<gene>
    <name evidence="1" type="ordered locus">CV_1867</name>
</gene>
<evidence type="ECO:0000313" key="2">
    <source>
        <dbReference type="Proteomes" id="UP000001424"/>
    </source>
</evidence>
<evidence type="ECO:0000313" key="1">
    <source>
        <dbReference type="EMBL" id="AAQ59541.1"/>
    </source>
</evidence>
<organism evidence="1 2">
    <name type="scientific">Chromobacterium violaceum (strain ATCC 12472 / DSM 30191 / JCM 1249 / CCUG 213 / NBRC 12614 / NCIMB 9131 / NCTC 9757 / MK)</name>
    <dbReference type="NCBI Taxonomy" id="243365"/>
    <lineage>
        <taxon>Bacteria</taxon>
        <taxon>Pseudomonadati</taxon>
        <taxon>Pseudomonadota</taxon>
        <taxon>Betaproteobacteria</taxon>
        <taxon>Neisseriales</taxon>
        <taxon>Chromobacteriaceae</taxon>
        <taxon>Chromobacterium</taxon>
    </lineage>
</organism>
<accession>Q7NWW2</accession>